<dbReference type="AlphaFoldDB" id="A0A0K1S2S5"/>
<evidence type="ECO:0000313" key="1">
    <source>
        <dbReference type="EMBL" id="AKV68303.1"/>
    </source>
</evidence>
<reference evidence="1 2" key="1">
    <citation type="journal article" date="2016" name="Stand. Genomic Sci.">
        <title>Complete genome sequence and genomic characterization of Microcystis panniformis FACHB 1757 by third-generation sequencing.</title>
        <authorList>
            <person name="Zhang J.Y."/>
            <person name="Guan R."/>
            <person name="Zhang H.J."/>
            <person name="Li H."/>
            <person name="Xiao P."/>
            <person name="Yu G.L."/>
            <person name="Du L."/>
            <person name="Cao D.M."/>
            <person name="Zhu B.C."/>
            <person name="Li R.H."/>
            <person name="Lu Z.H."/>
        </authorList>
    </citation>
    <scope>NUCLEOTIDE SEQUENCE [LARGE SCALE GENOMIC DNA]</scope>
    <source>
        <strain evidence="1 2">FACHB-1757</strain>
    </source>
</reference>
<gene>
    <name evidence="1" type="ORF">VL20_3293</name>
</gene>
<evidence type="ECO:0000313" key="2">
    <source>
        <dbReference type="Proteomes" id="UP000068167"/>
    </source>
</evidence>
<organism evidence="1 2">
    <name type="scientific">Microcystis panniformis FACHB-1757</name>
    <dbReference type="NCBI Taxonomy" id="1638788"/>
    <lineage>
        <taxon>Bacteria</taxon>
        <taxon>Bacillati</taxon>
        <taxon>Cyanobacteriota</taxon>
        <taxon>Cyanophyceae</taxon>
        <taxon>Oscillatoriophycideae</taxon>
        <taxon>Chroococcales</taxon>
        <taxon>Microcystaceae</taxon>
        <taxon>Microcystis</taxon>
    </lineage>
</organism>
<accession>A0A0K1S2S5</accession>
<dbReference type="KEGG" id="mpk:VL20_3293"/>
<keyword evidence="2" id="KW-1185">Reference proteome</keyword>
<dbReference type="EMBL" id="CP011339">
    <property type="protein sequence ID" value="AKV68303.1"/>
    <property type="molecule type" value="Genomic_DNA"/>
</dbReference>
<sequence>MSDVSRSFIAFSPDFFSNPSDRESVPSTVKFITIFKKVHHQDINDWVSYG</sequence>
<proteinExistence type="predicted"/>
<protein>
    <submittedName>
        <fullName evidence="1">Uncharacterized protein</fullName>
    </submittedName>
</protein>
<dbReference type="Proteomes" id="UP000068167">
    <property type="component" value="Chromosome"/>
</dbReference>
<name>A0A0K1S2S5_9CHRO</name>